<evidence type="ECO:0000313" key="1">
    <source>
        <dbReference type="EMBL" id="MFC4299682.1"/>
    </source>
</evidence>
<evidence type="ECO:0008006" key="3">
    <source>
        <dbReference type="Google" id="ProtNLM"/>
    </source>
</evidence>
<proteinExistence type="predicted"/>
<dbReference type="Proteomes" id="UP001595756">
    <property type="component" value="Unassembled WGS sequence"/>
</dbReference>
<reference evidence="2" key="1">
    <citation type="journal article" date="2019" name="Int. J. Syst. Evol. Microbiol.">
        <title>The Global Catalogue of Microorganisms (GCM) 10K type strain sequencing project: providing services to taxonomists for standard genome sequencing and annotation.</title>
        <authorList>
            <consortium name="The Broad Institute Genomics Platform"/>
            <consortium name="The Broad Institute Genome Sequencing Center for Infectious Disease"/>
            <person name="Wu L."/>
            <person name="Ma J."/>
        </authorList>
    </citation>
    <scope>NUCLEOTIDE SEQUENCE [LARGE SCALE GENOMIC DNA]</scope>
    <source>
        <strain evidence="2">CGMCC 1.19029</strain>
    </source>
</reference>
<accession>A0ABV8S2H0</accession>
<evidence type="ECO:0000313" key="2">
    <source>
        <dbReference type="Proteomes" id="UP001595756"/>
    </source>
</evidence>
<keyword evidence="2" id="KW-1185">Reference proteome</keyword>
<dbReference type="RefSeq" id="WP_376814219.1">
    <property type="nucleotide sequence ID" value="NZ_JBHSDY010000011.1"/>
</dbReference>
<sequence length="258" mass="27810">MATPTVWMIRLDEDEQAARLAASQLQAYGLTIKGQRWPDEAQSWLVSAQEAAEAHAGVVLVTGSAERYAQPALRRGLALFRLSLQTRLGRVVNGYTLLSGPQAPTALPGTALLADWTAVQPERWQARVVARLHAPVAPAWPVRLGLHAHERLGIWLESHPAPGQTASGALTGVAGEQARIDFHAVGPAGRLPDRTHNEYELQGLEFEAAGQSFHAWGLRNSLQPESSYYTRLDGEPDVLACGMLPEGEPDAVSLIALG</sequence>
<dbReference type="EMBL" id="JBHSDY010000011">
    <property type="protein sequence ID" value="MFC4299682.1"/>
    <property type="molecule type" value="Genomic_DNA"/>
</dbReference>
<name>A0ABV8S2H0_9BURK</name>
<protein>
    <recommendedName>
        <fullName evidence="3">TIR domain-containing protein</fullName>
    </recommendedName>
</protein>
<organism evidence="1 2">
    <name type="scientific">Castellaniella hirudinis</name>
    <dbReference type="NCBI Taxonomy" id="1144617"/>
    <lineage>
        <taxon>Bacteria</taxon>
        <taxon>Pseudomonadati</taxon>
        <taxon>Pseudomonadota</taxon>
        <taxon>Betaproteobacteria</taxon>
        <taxon>Burkholderiales</taxon>
        <taxon>Alcaligenaceae</taxon>
        <taxon>Castellaniella</taxon>
    </lineage>
</organism>
<comment type="caution">
    <text evidence="1">The sequence shown here is derived from an EMBL/GenBank/DDBJ whole genome shotgun (WGS) entry which is preliminary data.</text>
</comment>
<gene>
    <name evidence="1" type="ORF">ACFO0J_16690</name>
</gene>